<name>A0A6A5SNC5_9PLEO</name>
<proteinExistence type="predicted"/>
<feature type="region of interest" description="Disordered" evidence="3">
    <location>
        <begin position="677"/>
        <end position="726"/>
    </location>
</feature>
<protein>
    <recommendedName>
        <fullName evidence="4">UBC core domain-containing protein</fullName>
    </recommendedName>
</protein>
<evidence type="ECO:0000256" key="3">
    <source>
        <dbReference type="SAM" id="MobiDB-lite"/>
    </source>
</evidence>
<feature type="compositionally biased region" description="Polar residues" evidence="3">
    <location>
        <begin position="689"/>
        <end position="699"/>
    </location>
</feature>
<feature type="compositionally biased region" description="Pro residues" evidence="3">
    <location>
        <begin position="710"/>
        <end position="719"/>
    </location>
</feature>
<reference evidence="5" key="1">
    <citation type="journal article" date="2020" name="Stud. Mycol.">
        <title>101 Dothideomycetes genomes: a test case for predicting lifestyles and emergence of pathogens.</title>
        <authorList>
            <person name="Haridas S."/>
            <person name="Albert R."/>
            <person name="Binder M."/>
            <person name="Bloem J."/>
            <person name="Labutti K."/>
            <person name="Salamov A."/>
            <person name="Andreopoulos B."/>
            <person name="Baker S."/>
            <person name="Barry K."/>
            <person name="Bills G."/>
            <person name="Bluhm B."/>
            <person name="Cannon C."/>
            <person name="Castanera R."/>
            <person name="Culley D."/>
            <person name="Daum C."/>
            <person name="Ezra D."/>
            <person name="Gonzalez J."/>
            <person name="Henrissat B."/>
            <person name="Kuo A."/>
            <person name="Liang C."/>
            <person name="Lipzen A."/>
            <person name="Lutzoni F."/>
            <person name="Magnuson J."/>
            <person name="Mondo S."/>
            <person name="Nolan M."/>
            <person name="Ohm R."/>
            <person name="Pangilinan J."/>
            <person name="Park H.-J."/>
            <person name="Ramirez L."/>
            <person name="Alfaro M."/>
            <person name="Sun H."/>
            <person name="Tritt A."/>
            <person name="Yoshinaga Y."/>
            <person name="Zwiers L.-H."/>
            <person name="Turgeon B."/>
            <person name="Goodwin S."/>
            <person name="Spatafora J."/>
            <person name="Crous P."/>
            <person name="Grigoriev I."/>
        </authorList>
    </citation>
    <scope>NUCLEOTIDE SEQUENCE</scope>
    <source>
        <strain evidence="5">CBS 161.51</strain>
    </source>
</reference>
<feature type="region of interest" description="Disordered" evidence="3">
    <location>
        <begin position="142"/>
        <end position="182"/>
    </location>
</feature>
<keyword evidence="2" id="KW-0833">Ubl conjugation pathway</keyword>
<dbReference type="Gene3D" id="3.10.110.10">
    <property type="entry name" value="Ubiquitin Conjugating Enzyme"/>
    <property type="match status" value="1"/>
</dbReference>
<feature type="region of interest" description="Disordered" evidence="3">
    <location>
        <begin position="748"/>
        <end position="835"/>
    </location>
</feature>
<evidence type="ECO:0000259" key="4">
    <source>
        <dbReference type="PROSITE" id="PS50127"/>
    </source>
</evidence>
<dbReference type="SUPFAM" id="SSF54495">
    <property type="entry name" value="UBC-like"/>
    <property type="match status" value="1"/>
</dbReference>
<dbReference type="PROSITE" id="PS50127">
    <property type="entry name" value="UBC_2"/>
    <property type="match status" value="1"/>
</dbReference>
<feature type="compositionally biased region" description="Gly residues" evidence="3">
    <location>
        <begin position="819"/>
        <end position="828"/>
    </location>
</feature>
<feature type="compositionally biased region" description="Gly residues" evidence="3">
    <location>
        <begin position="774"/>
        <end position="786"/>
    </location>
</feature>
<dbReference type="SMART" id="SM00212">
    <property type="entry name" value="UBCc"/>
    <property type="match status" value="1"/>
</dbReference>
<dbReference type="Pfam" id="PF00179">
    <property type="entry name" value="UQ_con"/>
    <property type="match status" value="1"/>
</dbReference>
<evidence type="ECO:0000313" key="5">
    <source>
        <dbReference type="EMBL" id="KAF1942141.1"/>
    </source>
</evidence>
<dbReference type="InterPro" id="IPR016135">
    <property type="entry name" value="UBQ-conjugating_enzyme/RWD"/>
</dbReference>
<dbReference type="PANTHER" id="PTHR46116">
    <property type="entry name" value="(E3-INDEPENDENT) E2 UBIQUITIN-CONJUGATING ENZYME"/>
    <property type="match status" value="1"/>
</dbReference>
<dbReference type="Proteomes" id="UP000800038">
    <property type="component" value="Unassembled WGS sequence"/>
</dbReference>
<evidence type="ECO:0000256" key="2">
    <source>
        <dbReference type="ARBA" id="ARBA00022786"/>
    </source>
</evidence>
<dbReference type="AlphaFoldDB" id="A0A6A5SNC5"/>
<keyword evidence="6" id="KW-1185">Reference proteome</keyword>
<dbReference type="OrthoDB" id="47801at2759"/>
<evidence type="ECO:0000313" key="6">
    <source>
        <dbReference type="Proteomes" id="UP000800038"/>
    </source>
</evidence>
<dbReference type="InterPro" id="IPR000608">
    <property type="entry name" value="UBC"/>
</dbReference>
<dbReference type="GO" id="GO:0061631">
    <property type="term" value="F:ubiquitin conjugating enzyme activity"/>
    <property type="evidence" value="ECO:0007669"/>
    <property type="project" value="TreeGrafter"/>
</dbReference>
<dbReference type="PANTHER" id="PTHR46116:SF15">
    <property type="entry name" value="(E3-INDEPENDENT) E2 UBIQUITIN-CONJUGATING ENZYME"/>
    <property type="match status" value="1"/>
</dbReference>
<organism evidence="5 6">
    <name type="scientific">Clathrospora elynae</name>
    <dbReference type="NCBI Taxonomy" id="706981"/>
    <lineage>
        <taxon>Eukaryota</taxon>
        <taxon>Fungi</taxon>
        <taxon>Dikarya</taxon>
        <taxon>Ascomycota</taxon>
        <taxon>Pezizomycotina</taxon>
        <taxon>Dothideomycetes</taxon>
        <taxon>Pleosporomycetidae</taxon>
        <taxon>Pleosporales</taxon>
        <taxon>Diademaceae</taxon>
        <taxon>Clathrospora</taxon>
    </lineage>
</organism>
<gene>
    <name evidence="5" type="ORF">EJ02DRAFT_403007</name>
</gene>
<feature type="domain" description="UBC core" evidence="4">
    <location>
        <begin position="416"/>
        <end position="574"/>
    </location>
</feature>
<keyword evidence="1" id="KW-0808">Transferase</keyword>
<dbReference type="CDD" id="cd23810">
    <property type="entry name" value="UBCc_BIRC6"/>
    <property type="match status" value="1"/>
</dbReference>
<evidence type="ECO:0000256" key="1">
    <source>
        <dbReference type="ARBA" id="ARBA00022679"/>
    </source>
</evidence>
<dbReference type="EMBL" id="ML976038">
    <property type="protein sequence ID" value="KAF1942141.1"/>
    <property type="molecule type" value="Genomic_DNA"/>
</dbReference>
<sequence length="835" mass="89808">MPIGGPSAWGLGKNDSKVAFYAPETASGSIILNTIAELTAHLKSSKCSMCKVPFFESELDVRHMLQDWADGVVDKLSSCIKCTSCSTTTCIACTPEPFGKPSKVGFQGKQHVSWCCVGGRTFLIWLLLCGFDRRFCETRSPKGVAKVPEPSQPEQSRGRGKNKKTKKEPTRGGGIGFGGSNRMSQMPNGLGYGSETHSAQQTEDTFGRLILEFLKDLLPSLDRETCFDYDPPAVISSMLSDSKILNYCAELLRNDSLSDAVKRKDLYQALFGFLSTIGGHYSTSHALFAARSVRPDTVNLLTLSFCGAVPGVQKESASALAECLRNFTTQSALVLQSAKSNEQGFCTDEDSQTMLWLCRQIMDLAQYIKANTEVEPSAKINATTEVLAVSEVADKLMLATHKYAPDAQALRVSQPGRFRRLITEITTLQTGLPPGIFVRYCEDRPDVLKSVIIGPVDTPYESGIFEFDIFCPAIFPDGPPQVNFKGTGGGRISINPNLYADGKVCLSLLGTWQGEPWKPGESTLLQVLISLQAMILCEEPWYNEPGREAGYHQGTGPSVAYNQTIREHTVRYAMLGWLDKPSPLWQDVVDQHFKQNGDAILKTVEDWAKAKNSTQSGPRDAYQAAFSNYDGMFLGASRGLPLAQGDTGSMLPQLQAALQKYGTTHVVRYVAPPVVRQPLAPRRPPPSSFLASQLQSSGVPSDLQLGTPDGLPPPPPPPGFLFSRGGFFGQGQLLGNGRGAYTGGLAADNIRGGSTAGGSPDTPGRYETRSSTRGRGGSAGGSGGGPDPTDATSSAPSLFEGDFLRREPLQRGRGRGGRGARGGRGNGSQNGQAPL</sequence>
<accession>A0A6A5SNC5</accession>